<dbReference type="PIRSF" id="PIRSF029505">
    <property type="entry name" value="UCP029505"/>
    <property type="match status" value="1"/>
</dbReference>
<dbReference type="RefSeq" id="WP_315947675.1">
    <property type="nucleotide sequence ID" value="NZ_JAWCUA010000010.1"/>
</dbReference>
<evidence type="ECO:0000313" key="2">
    <source>
        <dbReference type="Proteomes" id="UP001257914"/>
    </source>
</evidence>
<organism evidence="1 2">
    <name type="scientific">Psychrosphaera aquimarina</name>
    <dbReference type="NCBI Taxonomy" id="2044854"/>
    <lineage>
        <taxon>Bacteria</taxon>
        <taxon>Pseudomonadati</taxon>
        <taxon>Pseudomonadota</taxon>
        <taxon>Gammaproteobacteria</taxon>
        <taxon>Alteromonadales</taxon>
        <taxon>Pseudoalteromonadaceae</taxon>
        <taxon>Psychrosphaera</taxon>
    </lineage>
</organism>
<dbReference type="InterPro" id="IPR016922">
    <property type="entry name" value="UCP029505"/>
</dbReference>
<comment type="caution">
    <text evidence="1">The sequence shown here is derived from an EMBL/GenBank/DDBJ whole genome shotgun (WGS) entry which is preliminary data.</text>
</comment>
<name>A0ABU3R313_9GAMM</name>
<gene>
    <name evidence="1" type="ORF">RT723_13970</name>
</gene>
<reference evidence="1 2" key="1">
    <citation type="submission" date="2023-10" db="EMBL/GenBank/DDBJ databases">
        <title>Psychrosphaera aquimaarina strain SW33 isolated from seawater.</title>
        <authorList>
            <person name="Bayburt H."/>
            <person name="Kim J.M."/>
            <person name="Choi B.J."/>
            <person name="Jeon C.O."/>
        </authorList>
    </citation>
    <scope>NUCLEOTIDE SEQUENCE [LARGE SCALE GENOMIC DNA]</scope>
    <source>
        <strain evidence="1 2">KCTC 52743</strain>
    </source>
</reference>
<evidence type="ECO:0000313" key="1">
    <source>
        <dbReference type="EMBL" id="MDU0114077.1"/>
    </source>
</evidence>
<dbReference type="EMBL" id="JAWCUA010000010">
    <property type="protein sequence ID" value="MDU0114077.1"/>
    <property type="molecule type" value="Genomic_DNA"/>
</dbReference>
<sequence>MNSSITRFLSRHKYKLNGLVLILPFYFLYQSLYPVFPPVWEKHKVGSFEIAPMPYNLDPPYLHDGHYTKDFFIIFSQGSVEDIRQAYLNIGTHALSLAELQQHDEGILHGSQHGQEVHGIAPKTLTTEHKVWVTIEDWQGGVWVTNWELPKALITD</sequence>
<keyword evidence="2" id="KW-1185">Reference proteome</keyword>
<protein>
    <submittedName>
        <fullName evidence="1">Uncharacterized protein</fullName>
    </submittedName>
</protein>
<dbReference type="Proteomes" id="UP001257914">
    <property type="component" value="Unassembled WGS sequence"/>
</dbReference>
<accession>A0ABU3R313</accession>
<proteinExistence type="predicted"/>